<evidence type="ECO:0000313" key="5">
    <source>
        <dbReference type="EMBL" id="KTT68857.1"/>
    </source>
</evidence>
<dbReference type="Pfam" id="PF07589">
    <property type="entry name" value="PEP-CTERM"/>
    <property type="match status" value="1"/>
</dbReference>
<feature type="chain" id="PRO_5007547995" description="Ice-binding protein C-terminal domain-containing protein" evidence="3">
    <location>
        <begin position="23"/>
        <end position="329"/>
    </location>
</feature>
<keyword evidence="2" id="KW-1133">Transmembrane helix</keyword>
<dbReference type="NCBIfam" id="NF035944">
    <property type="entry name" value="PEPxxWA-CTERM"/>
    <property type="match status" value="1"/>
</dbReference>
<dbReference type="GO" id="GO:0016788">
    <property type="term" value="F:hydrolase activity, acting on ester bonds"/>
    <property type="evidence" value="ECO:0007669"/>
    <property type="project" value="InterPro"/>
</dbReference>
<dbReference type="InterPro" id="IPR001087">
    <property type="entry name" value="GDSL"/>
</dbReference>
<sequence>MIGRMTALVCAAAMAWAGPALAQTGMPPFSSMTVFGDSLVDAGNIRALRLGADPARGYVEGRFTNGYDYTDLLSIAMYGAPTTASLAGGSNYAFGGARATSTTAVPDAGEQVATYALAVSKGKAVDPNGLYVLNFGGNDVFAALESGTPAGYASDSAFLESAAADYAAAVKSLDKLGARNILITGFPVATLGTPLAYSLEAEGYLTSALGALSLNGGTRLMRYSYLDFFGRVQANPTAYDLPATLILPDPADATSTCQGAKALPSCTGYFSIDGIHPTAAIHRALYNDINKQFGFGLPAVPEPATWAMMLVGFAITGAALRRQRRGAMA</sequence>
<evidence type="ECO:0000256" key="1">
    <source>
        <dbReference type="ARBA" id="ARBA00022801"/>
    </source>
</evidence>
<evidence type="ECO:0000259" key="4">
    <source>
        <dbReference type="Pfam" id="PF07589"/>
    </source>
</evidence>
<feature type="signal peptide" evidence="3">
    <location>
        <begin position="1"/>
        <end position="22"/>
    </location>
</feature>
<dbReference type="NCBIfam" id="TIGR02595">
    <property type="entry name" value="PEP_CTERM"/>
    <property type="match status" value="1"/>
</dbReference>
<evidence type="ECO:0000313" key="6">
    <source>
        <dbReference type="Proteomes" id="UP000074310"/>
    </source>
</evidence>
<keyword evidence="2" id="KW-0812">Transmembrane</keyword>
<dbReference type="AlphaFoldDB" id="A0A147HVC1"/>
<evidence type="ECO:0000256" key="3">
    <source>
        <dbReference type="SAM" id="SignalP"/>
    </source>
</evidence>
<dbReference type="Proteomes" id="UP000074310">
    <property type="component" value="Unassembled WGS sequence"/>
</dbReference>
<feature type="transmembrane region" description="Helical" evidence="2">
    <location>
        <begin position="303"/>
        <end position="320"/>
    </location>
</feature>
<dbReference type="InterPro" id="IPR013424">
    <property type="entry name" value="Ice-binding_C"/>
</dbReference>
<keyword evidence="3" id="KW-0732">Signal</keyword>
<dbReference type="InterPro" id="IPR036514">
    <property type="entry name" value="SGNH_hydro_sf"/>
</dbReference>
<feature type="domain" description="Ice-binding protein C-terminal" evidence="4">
    <location>
        <begin position="299"/>
        <end position="322"/>
    </location>
</feature>
<keyword evidence="1" id="KW-0378">Hydrolase</keyword>
<dbReference type="PANTHER" id="PTHR45648:SF22">
    <property type="entry name" value="GDSL LIPASE_ACYLHYDROLASE FAMILY PROTEIN (AFU_ORTHOLOGUE AFUA_4G14700)"/>
    <property type="match status" value="1"/>
</dbReference>
<dbReference type="SUPFAM" id="SSF52266">
    <property type="entry name" value="SGNH hydrolase"/>
    <property type="match status" value="1"/>
</dbReference>
<keyword evidence="2" id="KW-0472">Membrane</keyword>
<dbReference type="Gene3D" id="3.40.50.1110">
    <property type="entry name" value="SGNH hydrolase"/>
    <property type="match status" value="1"/>
</dbReference>
<name>A0A147HVC1_9SPHN</name>
<dbReference type="PANTHER" id="PTHR45648">
    <property type="entry name" value="GDSL LIPASE/ACYLHYDROLASE FAMILY PROTEIN (AFU_ORTHOLOGUE AFUA_4G14700)"/>
    <property type="match status" value="1"/>
</dbReference>
<gene>
    <name evidence="5" type="ORF">NS334_15800</name>
</gene>
<protein>
    <recommendedName>
        <fullName evidence="4">Ice-binding protein C-terminal domain-containing protein</fullName>
    </recommendedName>
</protein>
<dbReference type="EMBL" id="LDTB01000084">
    <property type="protein sequence ID" value="KTT68857.1"/>
    <property type="molecule type" value="Genomic_DNA"/>
</dbReference>
<dbReference type="PATRIC" id="fig|869719.3.peg.3538"/>
<dbReference type="Pfam" id="PF00657">
    <property type="entry name" value="Lipase_GDSL"/>
    <property type="match status" value="1"/>
</dbReference>
<dbReference type="InterPro" id="IPR051058">
    <property type="entry name" value="GDSL_Est/Lipase"/>
</dbReference>
<dbReference type="OrthoDB" id="5292073at2"/>
<accession>A0A147HVC1</accession>
<evidence type="ECO:0000256" key="2">
    <source>
        <dbReference type="SAM" id="Phobius"/>
    </source>
</evidence>
<comment type="caution">
    <text evidence="5">The sequence shown here is derived from an EMBL/GenBank/DDBJ whole genome shotgun (WGS) entry which is preliminary data.</text>
</comment>
<proteinExistence type="predicted"/>
<keyword evidence="6" id="KW-1185">Reference proteome</keyword>
<organism evidence="5 6">
    <name type="scientific">Sphingomonas endophytica</name>
    <dbReference type="NCBI Taxonomy" id="869719"/>
    <lineage>
        <taxon>Bacteria</taxon>
        <taxon>Pseudomonadati</taxon>
        <taxon>Pseudomonadota</taxon>
        <taxon>Alphaproteobacteria</taxon>
        <taxon>Sphingomonadales</taxon>
        <taxon>Sphingomonadaceae</taxon>
        <taxon>Sphingomonas</taxon>
    </lineage>
</organism>
<reference evidence="5 6" key="1">
    <citation type="journal article" date="2016" name="Front. Microbiol.">
        <title>Genomic Resource of Rice Seed Associated Bacteria.</title>
        <authorList>
            <person name="Midha S."/>
            <person name="Bansal K."/>
            <person name="Sharma S."/>
            <person name="Kumar N."/>
            <person name="Patil P.P."/>
            <person name="Chaudhry V."/>
            <person name="Patil P.B."/>
        </authorList>
    </citation>
    <scope>NUCLEOTIDE SEQUENCE [LARGE SCALE GENOMIC DNA]</scope>
    <source>
        <strain evidence="5 6">NS334</strain>
    </source>
</reference>